<dbReference type="Gene3D" id="3.40.33.10">
    <property type="entry name" value="CAP"/>
    <property type="match status" value="1"/>
</dbReference>
<dbReference type="PRINTS" id="PR00837">
    <property type="entry name" value="V5TPXLIKE"/>
</dbReference>
<protein>
    <recommendedName>
        <fullName evidence="3">SCP domain-containing protein</fullName>
    </recommendedName>
</protein>
<feature type="domain" description="SCP" evidence="3">
    <location>
        <begin position="120"/>
        <end position="252"/>
    </location>
</feature>
<organism evidence="4 5">
    <name type="scientific">Cronartium quercuum f. sp. fusiforme G11</name>
    <dbReference type="NCBI Taxonomy" id="708437"/>
    <lineage>
        <taxon>Eukaryota</taxon>
        <taxon>Fungi</taxon>
        <taxon>Dikarya</taxon>
        <taxon>Basidiomycota</taxon>
        <taxon>Pucciniomycotina</taxon>
        <taxon>Pucciniomycetes</taxon>
        <taxon>Pucciniales</taxon>
        <taxon>Coleosporiaceae</taxon>
        <taxon>Cronartium</taxon>
    </lineage>
</organism>
<accession>A0A9P6NKJ2</accession>
<dbReference type="PANTHER" id="PTHR10334">
    <property type="entry name" value="CYSTEINE-RICH SECRETORY PROTEIN-RELATED"/>
    <property type="match status" value="1"/>
</dbReference>
<keyword evidence="5" id="KW-1185">Reference proteome</keyword>
<feature type="compositionally biased region" description="Polar residues" evidence="1">
    <location>
        <begin position="34"/>
        <end position="50"/>
    </location>
</feature>
<evidence type="ECO:0000259" key="3">
    <source>
        <dbReference type="SMART" id="SM00198"/>
    </source>
</evidence>
<dbReference type="EMBL" id="MU167271">
    <property type="protein sequence ID" value="KAG0145728.1"/>
    <property type="molecule type" value="Genomic_DNA"/>
</dbReference>
<gene>
    <name evidence="4" type="ORF">CROQUDRAFT_63549</name>
</gene>
<dbReference type="InterPro" id="IPR035940">
    <property type="entry name" value="CAP_sf"/>
</dbReference>
<dbReference type="SMART" id="SM00198">
    <property type="entry name" value="SCP"/>
    <property type="match status" value="1"/>
</dbReference>
<dbReference type="InterPro" id="IPR001283">
    <property type="entry name" value="CRISP-related"/>
</dbReference>
<dbReference type="InterPro" id="IPR014044">
    <property type="entry name" value="CAP_dom"/>
</dbReference>
<feature type="signal peptide" evidence="2">
    <location>
        <begin position="1"/>
        <end position="24"/>
    </location>
</feature>
<keyword evidence="2" id="KW-0732">Signal</keyword>
<dbReference type="Proteomes" id="UP000886653">
    <property type="component" value="Unassembled WGS sequence"/>
</dbReference>
<dbReference type="AlphaFoldDB" id="A0A9P6NKJ2"/>
<evidence type="ECO:0000256" key="2">
    <source>
        <dbReference type="SAM" id="SignalP"/>
    </source>
</evidence>
<feature type="region of interest" description="Disordered" evidence="1">
    <location>
        <begin position="28"/>
        <end position="50"/>
    </location>
</feature>
<proteinExistence type="predicted"/>
<comment type="caution">
    <text evidence="4">The sequence shown here is derived from an EMBL/GenBank/DDBJ whole genome shotgun (WGS) entry which is preliminary data.</text>
</comment>
<evidence type="ECO:0000313" key="5">
    <source>
        <dbReference type="Proteomes" id="UP000886653"/>
    </source>
</evidence>
<dbReference type="Pfam" id="PF00188">
    <property type="entry name" value="CAP"/>
    <property type="match status" value="1"/>
</dbReference>
<reference evidence="4" key="1">
    <citation type="submission" date="2013-11" db="EMBL/GenBank/DDBJ databases">
        <title>Genome sequence of the fusiform rust pathogen reveals effectors for host alternation and coevolution with pine.</title>
        <authorList>
            <consortium name="DOE Joint Genome Institute"/>
            <person name="Smith K."/>
            <person name="Pendleton A."/>
            <person name="Kubisiak T."/>
            <person name="Anderson C."/>
            <person name="Salamov A."/>
            <person name="Aerts A."/>
            <person name="Riley R."/>
            <person name="Clum A."/>
            <person name="Lindquist E."/>
            <person name="Ence D."/>
            <person name="Campbell M."/>
            <person name="Kronenberg Z."/>
            <person name="Feau N."/>
            <person name="Dhillon B."/>
            <person name="Hamelin R."/>
            <person name="Burleigh J."/>
            <person name="Smith J."/>
            <person name="Yandell M."/>
            <person name="Nelson C."/>
            <person name="Grigoriev I."/>
            <person name="Davis J."/>
        </authorList>
    </citation>
    <scope>NUCLEOTIDE SEQUENCE</scope>
    <source>
        <strain evidence="4">G11</strain>
    </source>
</reference>
<name>A0A9P6NKJ2_9BASI</name>
<dbReference type="OrthoDB" id="337038at2759"/>
<sequence>MCIQNSVLILLGLLVALSANLTLGSSAGHRLRSSSDSVSEKGPSNPSIESRSIEIGASSWWSSWKSTSGPVTVTSEPTKVTLPSVGGSYNFHQGGHHVKHRPHRVYTDGQYTKPEPPSGSDPQRWVVAHNKVRAQYGVRPLAWDNKLANAALVRAQTCIWAHTPNDVYGENIAAGQTSIEQVLTNWVYGPQERDEYSPSNPIDTHFTQVVWKHSVRLGCAQKTCIEVQGTGLPQSPVDFWVCEYDPPGNVVGEYTLNVNAGLGGRPDV</sequence>
<evidence type="ECO:0000256" key="1">
    <source>
        <dbReference type="SAM" id="MobiDB-lite"/>
    </source>
</evidence>
<feature type="chain" id="PRO_5040271517" description="SCP domain-containing protein" evidence="2">
    <location>
        <begin position="25"/>
        <end position="268"/>
    </location>
</feature>
<evidence type="ECO:0000313" key="4">
    <source>
        <dbReference type="EMBL" id="KAG0145728.1"/>
    </source>
</evidence>
<dbReference type="SUPFAM" id="SSF55797">
    <property type="entry name" value="PR-1-like"/>
    <property type="match status" value="1"/>
</dbReference>